<organism evidence="2 3">
    <name type="scientific">Mucuna pruriens</name>
    <name type="common">Velvet bean</name>
    <name type="synonym">Dolichos pruriens</name>
    <dbReference type="NCBI Taxonomy" id="157652"/>
    <lineage>
        <taxon>Eukaryota</taxon>
        <taxon>Viridiplantae</taxon>
        <taxon>Streptophyta</taxon>
        <taxon>Embryophyta</taxon>
        <taxon>Tracheophyta</taxon>
        <taxon>Spermatophyta</taxon>
        <taxon>Magnoliopsida</taxon>
        <taxon>eudicotyledons</taxon>
        <taxon>Gunneridae</taxon>
        <taxon>Pentapetalae</taxon>
        <taxon>rosids</taxon>
        <taxon>fabids</taxon>
        <taxon>Fabales</taxon>
        <taxon>Fabaceae</taxon>
        <taxon>Papilionoideae</taxon>
        <taxon>50 kb inversion clade</taxon>
        <taxon>NPAAA clade</taxon>
        <taxon>indigoferoid/millettioid clade</taxon>
        <taxon>Phaseoleae</taxon>
        <taxon>Mucuna</taxon>
    </lineage>
</organism>
<gene>
    <name evidence="2" type="ORF">CR513_48202</name>
</gene>
<proteinExistence type="predicted"/>
<sequence>MSVLREEAEQHLSLTLAEVGALMVEILGVLSLKLLELSFLEERYRKDQNPFLFLGLKSCMTTSSSSASTKERFLLGVAVDLLRLRMISEEREAGSAGVEIMVMGIGVVVVGRRARTRAGGGGGCHVGSERWGRGGGGRSEDGKREGRGNQLAQFLLKAKGADPAWVASQRMVTALHSIAHVVLFASASSSASFNRCFHLDHANPPDQRE</sequence>
<comment type="caution">
    <text evidence="2">The sequence shown here is derived from an EMBL/GenBank/DDBJ whole genome shotgun (WGS) entry which is preliminary data.</text>
</comment>
<reference evidence="2" key="1">
    <citation type="submission" date="2018-05" db="EMBL/GenBank/DDBJ databases">
        <title>Draft genome of Mucuna pruriens seed.</title>
        <authorList>
            <person name="Nnadi N.E."/>
            <person name="Vos R."/>
            <person name="Hasami M.H."/>
            <person name="Devisetty U.K."/>
            <person name="Aguiy J.C."/>
        </authorList>
    </citation>
    <scope>NUCLEOTIDE SEQUENCE [LARGE SCALE GENOMIC DNA]</scope>
    <source>
        <strain evidence="2">JCA_2017</strain>
    </source>
</reference>
<evidence type="ECO:0000313" key="2">
    <source>
        <dbReference type="EMBL" id="RDX72331.1"/>
    </source>
</evidence>
<feature type="compositionally biased region" description="Basic and acidic residues" evidence="1">
    <location>
        <begin position="127"/>
        <end position="146"/>
    </location>
</feature>
<feature type="region of interest" description="Disordered" evidence="1">
    <location>
        <begin position="120"/>
        <end position="146"/>
    </location>
</feature>
<feature type="non-terminal residue" evidence="2">
    <location>
        <position position="1"/>
    </location>
</feature>
<keyword evidence="3" id="KW-1185">Reference proteome</keyword>
<evidence type="ECO:0000256" key="1">
    <source>
        <dbReference type="SAM" id="MobiDB-lite"/>
    </source>
</evidence>
<dbReference type="Proteomes" id="UP000257109">
    <property type="component" value="Unassembled WGS sequence"/>
</dbReference>
<dbReference type="EMBL" id="QJKJ01010951">
    <property type="protein sequence ID" value="RDX72331.1"/>
    <property type="molecule type" value="Genomic_DNA"/>
</dbReference>
<name>A0A371F219_MUCPR</name>
<protein>
    <submittedName>
        <fullName evidence="2">Uncharacterized protein</fullName>
    </submittedName>
</protein>
<evidence type="ECO:0000313" key="3">
    <source>
        <dbReference type="Proteomes" id="UP000257109"/>
    </source>
</evidence>
<accession>A0A371F219</accession>
<dbReference type="AlphaFoldDB" id="A0A371F219"/>